<evidence type="ECO:0000256" key="4">
    <source>
        <dbReference type="ARBA" id="ARBA00023239"/>
    </source>
</evidence>
<comment type="catalytic activity">
    <reaction evidence="5">
        <text>(S)-malate = fumarate + H2O</text>
        <dbReference type="Rhea" id="RHEA:12460"/>
        <dbReference type="ChEBI" id="CHEBI:15377"/>
        <dbReference type="ChEBI" id="CHEBI:15589"/>
        <dbReference type="ChEBI" id="CHEBI:29806"/>
        <dbReference type="EC" id="4.2.1.2"/>
    </reaction>
</comment>
<keyword evidence="3 5" id="KW-0816">Tricarboxylic acid cycle</keyword>
<keyword evidence="2 5" id="KW-0963">Cytoplasm</keyword>
<feature type="binding site" evidence="5">
    <location>
        <begin position="120"/>
        <end position="122"/>
    </location>
    <ligand>
        <name>substrate</name>
    </ligand>
</feature>
<dbReference type="GO" id="GO:0006099">
    <property type="term" value="P:tricarboxylic acid cycle"/>
    <property type="evidence" value="ECO:0007669"/>
    <property type="project" value="UniProtKB-UniRule"/>
</dbReference>
<dbReference type="Gene3D" id="1.10.275.10">
    <property type="entry name" value="Fumarase/aspartase (N-terminal domain)"/>
    <property type="match status" value="1"/>
</dbReference>
<feature type="binding site" evidence="5">
    <location>
        <position position="203"/>
    </location>
    <ligand>
        <name>substrate</name>
    </ligand>
</feature>
<evidence type="ECO:0000313" key="10">
    <source>
        <dbReference type="Proteomes" id="UP000198981"/>
    </source>
</evidence>
<evidence type="ECO:0000256" key="3">
    <source>
        <dbReference type="ARBA" id="ARBA00022532"/>
    </source>
</evidence>
<sequence length="483" mass="51210">MHRLSRVGSQPTDHPRERSVATEQDFRIEHDSMGEVRVPAHAKWRAQTQRAVENFPISGTPIERELIGALAAIKGAAATVNAELGVLDGDVARAISAAAQEVARGDWDEHFPIDVFQTGSGTSSNMNTNEVIATLASDASGLAVHPNDHVNASQSSNDVFPSAIHIATTRAVVAVLVPALDHLAASLERKATEFATVVKSGRTHLMDATPVTLGQEFGGYAAAIRYGVERLQASLPRIGELPLGGTAVGTGINTPPGFASKIISTLAADMQLPLTEARDHFEAQSSRDGLVEASGQLKTIAVGLVKICNDLRWMGSGPRTGLGEIYLPDLQPGSSIMPGKVNPVLPEAAIQVAAQVIGNDAAVTFAGTTGSFELNVTLPLMARNVLESIRLLANVSRLLADRCVDGITANEEQCRSYAESSPSIVTPLNKYIGYEEAAVVAKTSLKEQKTIRQVVVERGYVEQGKLTEAQLDAALDVLSMTHP</sequence>
<evidence type="ECO:0000259" key="8">
    <source>
        <dbReference type="Pfam" id="PF10415"/>
    </source>
</evidence>
<reference evidence="10" key="1">
    <citation type="submission" date="2016-10" db="EMBL/GenBank/DDBJ databases">
        <authorList>
            <person name="Varghese N."/>
            <person name="Submissions S."/>
        </authorList>
    </citation>
    <scope>NUCLEOTIDE SEQUENCE [LARGE SCALE GENOMIC DNA]</scope>
    <source>
        <strain evidence="10">DSM 45722</strain>
    </source>
</reference>
<dbReference type="InterPro" id="IPR000362">
    <property type="entry name" value="Fumarate_lyase_fam"/>
</dbReference>
<dbReference type="PRINTS" id="PR00149">
    <property type="entry name" value="FUMRATELYASE"/>
</dbReference>
<dbReference type="AlphaFoldDB" id="A0A1G4XAL2"/>
<dbReference type="EC" id="4.2.1.2" evidence="5"/>
<dbReference type="Proteomes" id="UP000198981">
    <property type="component" value="Unassembled WGS sequence"/>
</dbReference>
<dbReference type="InterPro" id="IPR024083">
    <property type="entry name" value="Fumarase/histidase_N"/>
</dbReference>
<feature type="binding site" evidence="5">
    <location>
        <begin position="155"/>
        <end position="157"/>
    </location>
    <ligand>
        <name>substrate</name>
    </ligand>
</feature>
<comment type="miscellaneous">
    <text evidence="5">There are 2 substrate-binding sites: the catalytic A site, and the non-catalytic B site that may play a role in the transfer of substrate or product between the active site and the solvent. Alternatively, the B site may bind allosteric effectors.</text>
</comment>
<dbReference type="SUPFAM" id="SSF48557">
    <property type="entry name" value="L-aspartase-like"/>
    <property type="match status" value="1"/>
</dbReference>
<dbReference type="Pfam" id="PF00206">
    <property type="entry name" value="Lyase_1"/>
    <property type="match status" value="1"/>
</dbReference>
<dbReference type="InterPro" id="IPR018951">
    <property type="entry name" value="Fumarase_C_C"/>
</dbReference>
<feature type="binding site" evidence="5">
    <location>
        <position position="335"/>
    </location>
    <ligand>
        <name>substrate</name>
    </ligand>
</feature>
<feature type="active site" evidence="5">
    <location>
        <position position="334"/>
    </location>
</feature>
<dbReference type="Gene3D" id="1.10.40.30">
    <property type="entry name" value="Fumarase/aspartase (C-terminal domain)"/>
    <property type="match status" value="1"/>
</dbReference>
<dbReference type="PANTHER" id="PTHR11444:SF22">
    <property type="entry name" value="FUMARATE HYDRATASE CLASS II"/>
    <property type="match status" value="1"/>
</dbReference>
<dbReference type="UniPathway" id="UPA00223">
    <property type="reaction ID" value="UER01007"/>
</dbReference>
<dbReference type="Pfam" id="PF10415">
    <property type="entry name" value="FumaraseC_C"/>
    <property type="match status" value="1"/>
</dbReference>
<dbReference type="InterPro" id="IPR020557">
    <property type="entry name" value="Fumarate_lyase_CS"/>
</dbReference>
<dbReference type="InterPro" id="IPR005677">
    <property type="entry name" value="Fum_hydII"/>
</dbReference>
<comment type="subunit">
    <text evidence="5">Homotetramer.</text>
</comment>
<comment type="function">
    <text evidence="5">Involved in the TCA cycle. Catalyzes the stereospecific interconversion of fumarate to L-malate.</text>
</comment>
<gene>
    <name evidence="5" type="primary">fumC</name>
    <name evidence="9" type="ORF">SAMN03159343_0366</name>
</gene>
<dbReference type="FunFam" id="1.20.200.10:FF:000001">
    <property type="entry name" value="Fumarate hydratase, mitochondrial"/>
    <property type="match status" value="1"/>
</dbReference>
<dbReference type="HAMAP" id="MF_00743">
    <property type="entry name" value="FumaraseC"/>
    <property type="match status" value="1"/>
</dbReference>
<dbReference type="CDD" id="cd01362">
    <property type="entry name" value="Fumarase_classII"/>
    <property type="match status" value="1"/>
</dbReference>
<dbReference type="EMBL" id="FMUH01000001">
    <property type="protein sequence ID" value="SCX38286.1"/>
    <property type="molecule type" value="Genomic_DNA"/>
</dbReference>
<feature type="site" description="Important for catalytic activity" evidence="5">
    <location>
        <position position="347"/>
    </location>
</feature>
<dbReference type="InterPro" id="IPR008948">
    <property type="entry name" value="L-Aspartase-like"/>
</dbReference>
<dbReference type="GO" id="GO:0005737">
    <property type="term" value="C:cytoplasm"/>
    <property type="evidence" value="ECO:0007669"/>
    <property type="project" value="UniProtKB-SubCell"/>
</dbReference>
<dbReference type="PROSITE" id="PS00163">
    <property type="entry name" value="FUMARATE_LYASES"/>
    <property type="match status" value="1"/>
</dbReference>
<protein>
    <recommendedName>
        <fullName evidence="5">Fumarate hydratase class II</fullName>
        <shortName evidence="5">Fumarase C</shortName>
        <ecNumber evidence="5">4.2.1.2</ecNumber>
    </recommendedName>
    <alternativeName>
        <fullName evidence="5">Aerobic fumarase</fullName>
    </alternativeName>
    <alternativeName>
        <fullName evidence="5">Iron-independent fumarase</fullName>
    </alternativeName>
</protein>
<organism evidence="9 10">
    <name type="scientific">Klenkia marina</name>
    <dbReference type="NCBI Taxonomy" id="1960309"/>
    <lineage>
        <taxon>Bacteria</taxon>
        <taxon>Bacillati</taxon>
        <taxon>Actinomycetota</taxon>
        <taxon>Actinomycetes</taxon>
        <taxon>Geodermatophilales</taxon>
        <taxon>Geodermatophilaceae</taxon>
        <taxon>Klenkia</taxon>
    </lineage>
</organism>
<dbReference type="GO" id="GO:0004333">
    <property type="term" value="F:fumarate hydratase activity"/>
    <property type="evidence" value="ECO:0007669"/>
    <property type="project" value="UniProtKB-UniRule"/>
</dbReference>
<comment type="pathway">
    <text evidence="5">Carbohydrate metabolism; tricarboxylic acid cycle; (S)-malate from fumarate: step 1/1.</text>
</comment>
<feature type="binding site" evidence="5">
    <location>
        <begin position="340"/>
        <end position="342"/>
    </location>
    <ligand>
        <name>substrate</name>
    </ligand>
</feature>
<keyword evidence="10" id="KW-1185">Reference proteome</keyword>
<comment type="subcellular location">
    <subcellularLocation>
        <location evidence="5">Cytoplasm</location>
    </subcellularLocation>
</comment>
<dbReference type="InterPro" id="IPR022761">
    <property type="entry name" value="Fumarate_lyase_N"/>
</dbReference>
<evidence type="ECO:0000256" key="1">
    <source>
        <dbReference type="ARBA" id="ARBA00009084"/>
    </source>
</evidence>
<name>A0A1G4XAL2_9ACTN</name>
<dbReference type="FunFam" id="1.10.275.10:FF:000001">
    <property type="entry name" value="Fumarate hydratase, mitochondrial"/>
    <property type="match status" value="1"/>
</dbReference>
<keyword evidence="4 5" id="KW-0456">Lyase</keyword>
<dbReference type="Gene3D" id="1.20.200.10">
    <property type="entry name" value="Fumarase/aspartase (Central domain)"/>
    <property type="match status" value="1"/>
</dbReference>
<evidence type="ECO:0000259" key="7">
    <source>
        <dbReference type="Pfam" id="PF00206"/>
    </source>
</evidence>
<proteinExistence type="inferred from homology"/>
<feature type="domain" description="Fumarate lyase N-terminal" evidence="7">
    <location>
        <begin position="34"/>
        <end position="358"/>
    </location>
</feature>
<comment type="similarity">
    <text evidence="1 5">Belongs to the class-II fumarase/aspartase family. Fumarase subfamily.</text>
</comment>
<dbReference type="PANTHER" id="PTHR11444">
    <property type="entry name" value="ASPARTATEAMMONIA/ARGININOSUCCINATE/ADENYLOSUCCINATE LYASE"/>
    <property type="match status" value="1"/>
</dbReference>
<evidence type="ECO:0000313" key="9">
    <source>
        <dbReference type="EMBL" id="SCX38286.1"/>
    </source>
</evidence>
<evidence type="ECO:0000256" key="5">
    <source>
        <dbReference type="HAMAP-Rule" id="MF_00743"/>
    </source>
</evidence>
<accession>A0A1G4XAL2</accession>
<feature type="binding site" description="in site B" evidence="5">
    <location>
        <begin position="145"/>
        <end position="148"/>
    </location>
    <ligand>
        <name>substrate</name>
    </ligand>
</feature>
<feature type="domain" description="Fumarase C C-terminal" evidence="8">
    <location>
        <begin position="424"/>
        <end position="482"/>
    </location>
</feature>
<dbReference type="NCBIfam" id="NF008909">
    <property type="entry name" value="PRK12273.1"/>
    <property type="match status" value="1"/>
</dbReference>
<evidence type="ECO:0000256" key="2">
    <source>
        <dbReference type="ARBA" id="ARBA00022490"/>
    </source>
</evidence>
<evidence type="ECO:0000256" key="6">
    <source>
        <dbReference type="SAM" id="MobiDB-lite"/>
    </source>
</evidence>
<dbReference type="GO" id="GO:0006106">
    <property type="term" value="P:fumarate metabolic process"/>
    <property type="evidence" value="ECO:0007669"/>
    <property type="project" value="InterPro"/>
</dbReference>
<dbReference type="STRING" id="1960309.SAMN03159343_0366"/>
<feature type="region of interest" description="Disordered" evidence="6">
    <location>
        <begin position="1"/>
        <end position="20"/>
    </location>
</feature>
<feature type="active site" description="Proton donor/acceptor" evidence="5">
    <location>
        <position position="204"/>
    </location>
</feature>